<sequence length="52" mass="5949">MNVTKSTRASRTGKQIVCPKCNSVETVYHFAWSALGCQHCKQMINKFDWSVK</sequence>
<name>E3SIW7_9CAUD</name>
<evidence type="ECO:0000313" key="1">
    <source>
        <dbReference type="EMBL" id="ADO97415.1"/>
    </source>
</evidence>
<dbReference type="Proteomes" id="UP000006524">
    <property type="component" value="Segment"/>
</dbReference>
<dbReference type="OrthoDB" id="40698at10239"/>
<dbReference type="RefSeq" id="YP_004322229.1">
    <property type="nucleotide sequence ID" value="NC_015279.1"/>
</dbReference>
<dbReference type="GeneID" id="10326705"/>
<keyword evidence="2" id="KW-1185">Reference proteome</keyword>
<protein>
    <submittedName>
        <fullName evidence="1">Uncharacterized protein</fullName>
    </submittedName>
</protein>
<accession>E3SIW7</accession>
<organism evidence="1 2">
    <name type="scientific">Synechococcus phage S-SM2</name>
    <dbReference type="NCBI Taxonomy" id="444860"/>
    <lineage>
        <taxon>Viruses</taxon>
        <taxon>Duplodnaviria</taxon>
        <taxon>Heunggongvirae</taxon>
        <taxon>Uroviricota</taxon>
        <taxon>Caudoviricetes</taxon>
        <taxon>Pantevenvirales</taxon>
        <taxon>Kyanoviridae</taxon>
        <taxon>Nilusvirus</taxon>
        <taxon>Nilusvirus ssm2</taxon>
    </lineage>
</organism>
<dbReference type="KEGG" id="vg:10326705"/>
<gene>
    <name evidence="1" type="ORF">SSM2_073</name>
</gene>
<reference evidence="1 2" key="1">
    <citation type="journal article" date="2010" name="Environ. Microbiol.">
        <title>Genomic analysis of oceanic cyanobacterial myoviruses compared with T4-like myoviruses from diverse hosts and environments.</title>
        <authorList>
            <person name="Sullivan M.B."/>
            <person name="Huang K.H."/>
            <person name="Ignacio-Espinoza J.C."/>
            <person name="Berlin A.M."/>
            <person name="Kelly L."/>
            <person name="Weigele P.R."/>
            <person name="DeFrancesco A.S."/>
            <person name="Kern S.E."/>
            <person name="Thompson L.R."/>
            <person name="Young S."/>
            <person name="Yandava C."/>
            <person name="Fu R."/>
            <person name="Krastins B."/>
            <person name="Chase M."/>
            <person name="Sarracino D."/>
            <person name="Osburne M.S."/>
            <person name="Henn M.R."/>
            <person name="Chisholm S.W."/>
        </authorList>
    </citation>
    <scope>NUCLEOTIDE SEQUENCE [LARGE SCALE GENOMIC DNA]</scope>
    <source>
        <strain evidence="1">8017-1</strain>
    </source>
</reference>
<proteinExistence type="predicted"/>
<dbReference type="EMBL" id="GU071095">
    <property type="protein sequence ID" value="ADO97415.1"/>
    <property type="molecule type" value="Genomic_DNA"/>
</dbReference>
<evidence type="ECO:0000313" key="2">
    <source>
        <dbReference type="Proteomes" id="UP000006524"/>
    </source>
</evidence>